<dbReference type="InterPro" id="IPR055170">
    <property type="entry name" value="GFO_IDH_MocA-like_dom"/>
</dbReference>
<sequence>MNPYKSDSGFIVTPLDNLPLSVDREFRWGFIGCGKIANDFALVLNHLEQAEVYAVSARDTDRARAFASRHGAEKFYGSYAELVNDPLVDVVYIATVTEFHADHAKLVLNAGKHLLIEKPIALSVDEVSMIRSLARSKGLFCMEAMWMRFFPAMEYCKNVIKSGELGEVGQVRADLSFDLKRDEGLDSPTWKTGGIFDAGVYPVHQALMICGGKIKDSECSGVIDGYGFGQVGAGLLHARFEETLTAMATWSILYEGAEEMDIYGSKGRIRVHSPAHSPTCVTVIKYGGSRRKPENTVTTHEFPLPPIDGEFNFPSSEGLYYEAAAVQRCIAAGLTECPQVPLDESLQAIELLNSCDRIIKKRAG</sequence>
<dbReference type="Gene3D" id="3.40.50.720">
    <property type="entry name" value="NAD(P)-binding Rossmann-like Domain"/>
    <property type="match status" value="1"/>
</dbReference>
<keyword evidence="6" id="KW-1185">Reference proteome</keyword>
<comment type="similarity">
    <text evidence="1">Belongs to the Gfo/Idh/MocA family.</text>
</comment>
<dbReference type="Proteomes" id="UP001139028">
    <property type="component" value="Unassembled WGS sequence"/>
</dbReference>
<organism evidence="5 6">
    <name type="scientific">Microbulbifer okhotskensis</name>
    <dbReference type="NCBI Taxonomy" id="2926617"/>
    <lineage>
        <taxon>Bacteria</taxon>
        <taxon>Pseudomonadati</taxon>
        <taxon>Pseudomonadota</taxon>
        <taxon>Gammaproteobacteria</taxon>
        <taxon>Cellvibrionales</taxon>
        <taxon>Microbulbiferaceae</taxon>
        <taxon>Microbulbifer</taxon>
    </lineage>
</organism>
<dbReference type="InterPro" id="IPR036291">
    <property type="entry name" value="NAD(P)-bd_dom_sf"/>
</dbReference>
<comment type="caution">
    <text evidence="5">The sequence shown here is derived from an EMBL/GenBank/DDBJ whole genome shotgun (WGS) entry which is preliminary data.</text>
</comment>
<dbReference type="InterPro" id="IPR050984">
    <property type="entry name" value="Gfo/Idh/MocA_domain"/>
</dbReference>
<keyword evidence="2" id="KW-0560">Oxidoreductase</keyword>
<dbReference type="PANTHER" id="PTHR22604">
    <property type="entry name" value="OXIDOREDUCTASES"/>
    <property type="match status" value="1"/>
</dbReference>
<gene>
    <name evidence="5" type="ORF">MO867_08615</name>
</gene>
<dbReference type="PANTHER" id="PTHR22604:SF105">
    <property type="entry name" value="TRANS-1,2-DIHYDROBENZENE-1,2-DIOL DEHYDROGENASE"/>
    <property type="match status" value="1"/>
</dbReference>
<accession>A0A9X2ELE3</accession>
<proteinExistence type="inferred from homology"/>
<evidence type="ECO:0000256" key="1">
    <source>
        <dbReference type="ARBA" id="ARBA00010928"/>
    </source>
</evidence>
<protein>
    <submittedName>
        <fullName evidence="5">Gfo/Idh/MocA family oxidoreductase</fullName>
    </submittedName>
</protein>
<evidence type="ECO:0000259" key="3">
    <source>
        <dbReference type="Pfam" id="PF01408"/>
    </source>
</evidence>
<feature type="domain" description="GFO/IDH/MocA-like oxidoreductase" evidence="4">
    <location>
        <begin position="155"/>
        <end position="270"/>
    </location>
</feature>
<feature type="domain" description="Gfo/Idh/MocA-like oxidoreductase N-terminal" evidence="3">
    <location>
        <begin position="26"/>
        <end position="142"/>
    </location>
</feature>
<dbReference type="SUPFAM" id="SSF55347">
    <property type="entry name" value="Glyceraldehyde-3-phosphate dehydrogenase-like, C-terminal domain"/>
    <property type="match status" value="1"/>
</dbReference>
<evidence type="ECO:0000313" key="5">
    <source>
        <dbReference type="EMBL" id="MCO1334402.1"/>
    </source>
</evidence>
<dbReference type="RefSeq" id="WP_252465943.1">
    <property type="nucleotide sequence ID" value="NZ_JALBWM010000027.1"/>
</dbReference>
<reference evidence="5" key="1">
    <citation type="journal article" date="2022" name="Arch. Microbiol.">
        <title>Microbulbifer okhotskensis sp. nov., isolated from a deep bottom sediment of the Okhotsk Sea.</title>
        <authorList>
            <person name="Romanenko L."/>
            <person name="Kurilenko V."/>
            <person name="Otstavnykh N."/>
            <person name="Velansky P."/>
            <person name="Isaeva M."/>
            <person name="Mikhailov V."/>
        </authorList>
    </citation>
    <scope>NUCLEOTIDE SEQUENCE</scope>
    <source>
        <strain evidence="5">OS29</strain>
    </source>
</reference>
<dbReference type="GO" id="GO:0016491">
    <property type="term" value="F:oxidoreductase activity"/>
    <property type="evidence" value="ECO:0007669"/>
    <property type="project" value="UniProtKB-KW"/>
</dbReference>
<dbReference type="InterPro" id="IPR000683">
    <property type="entry name" value="Gfo/Idh/MocA-like_OxRdtase_N"/>
</dbReference>
<evidence type="ECO:0000313" key="6">
    <source>
        <dbReference type="Proteomes" id="UP001139028"/>
    </source>
</evidence>
<dbReference type="Pfam" id="PF22725">
    <property type="entry name" value="GFO_IDH_MocA_C3"/>
    <property type="match status" value="1"/>
</dbReference>
<name>A0A9X2ELE3_9GAMM</name>
<dbReference type="GO" id="GO:0000166">
    <property type="term" value="F:nucleotide binding"/>
    <property type="evidence" value="ECO:0007669"/>
    <property type="project" value="InterPro"/>
</dbReference>
<evidence type="ECO:0000259" key="4">
    <source>
        <dbReference type="Pfam" id="PF22725"/>
    </source>
</evidence>
<dbReference type="Pfam" id="PF01408">
    <property type="entry name" value="GFO_IDH_MocA"/>
    <property type="match status" value="1"/>
</dbReference>
<evidence type="ECO:0000256" key="2">
    <source>
        <dbReference type="ARBA" id="ARBA00023002"/>
    </source>
</evidence>
<dbReference type="SUPFAM" id="SSF51735">
    <property type="entry name" value="NAD(P)-binding Rossmann-fold domains"/>
    <property type="match status" value="1"/>
</dbReference>
<dbReference type="Gene3D" id="3.30.360.10">
    <property type="entry name" value="Dihydrodipicolinate Reductase, domain 2"/>
    <property type="match status" value="1"/>
</dbReference>
<dbReference type="EMBL" id="JALBWM010000027">
    <property type="protein sequence ID" value="MCO1334402.1"/>
    <property type="molecule type" value="Genomic_DNA"/>
</dbReference>
<dbReference type="AlphaFoldDB" id="A0A9X2ELE3"/>